<evidence type="ECO:0000313" key="11">
    <source>
        <dbReference type="EMBL" id="GAA3626469.1"/>
    </source>
</evidence>
<sequence length="321" mass="34587">MKKVVAQKPAAKQPVAQKVARKPVAKKPVARKKPPSRTRPVSASRSTGLLPQYPRPVVSQTSAKRFAARARARRRRRLLIGLFTVMVLGGGSWLAVLSPWARVNRVTVSGLDRVPESTVRDTTDTEIGHSMLLARTSDITAQLSKLRLVKHVEVSRSWPGTLEVEVTEREPVAALPSSQVAANSNHEDAQTSDTVQMMQLVDDEGVVIETVPAPGIPAGLPRIEVALGEKQSVANLRGTLAVLNGLPGNLSSRLKAIGTSSPDGIWLRLSAPLEGAKQRTVLVQWGDSEQGAKKAKVLTALLRQKAKTYDVRAPEMPSTAS</sequence>
<dbReference type="Gene3D" id="3.10.20.310">
    <property type="entry name" value="membrane protein fhac"/>
    <property type="match status" value="1"/>
</dbReference>
<dbReference type="InterPro" id="IPR050487">
    <property type="entry name" value="FtsQ_DivIB"/>
</dbReference>
<evidence type="ECO:0000313" key="12">
    <source>
        <dbReference type="Proteomes" id="UP001501074"/>
    </source>
</evidence>
<feature type="transmembrane region" description="Helical" evidence="9">
    <location>
        <begin position="78"/>
        <end position="101"/>
    </location>
</feature>
<keyword evidence="2" id="KW-1003">Cell membrane</keyword>
<keyword evidence="3" id="KW-0132">Cell division</keyword>
<feature type="compositionally biased region" description="Polar residues" evidence="8">
    <location>
        <begin position="39"/>
        <end position="49"/>
    </location>
</feature>
<evidence type="ECO:0000259" key="10">
    <source>
        <dbReference type="PROSITE" id="PS51779"/>
    </source>
</evidence>
<keyword evidence="4 9" id="KW-0812">Transmembrane</keyword>
<evidence type="ECO:0000256" key="2">
    <source>
        <dbReference type="ARBA" id="ARBA00022475"/>
    </source>
</evidence>
<dbReference type="Proteomes" id="UP001501074">
    <property type="component" value="Unassembled WGS sequence"/>
</dbReference>
<keyword evidence="12" id="KW-1185">Reference proteome</keyword>
<dbReference type="EMBL" id="BAAAZO010000009">
    <property type="protein sequence ID" value="GAA3626469.1"/>
    <property type="molecule type" value="Genomic_DNA"/>
</dbReference>
<evidence type="ECO:0000256" key="9">
    <source>
        <dbReference type="SAM" id="Phobius"/>
    </source>
</evidence>
<feature type="domain" description="POTRA" evidence="10">
    <location>
        <begin position="101"/>
        <end position="169"/>
    </location>
</feature>
<gene>
    <name evidence="11" type="ORF">GCM10022223_49670</name>
</gene>
<evidence type="ECO:0000256" key="1">
    <source>
        <dbReference type="ARBA" id="ARBA00004370"/>
    </source>
</evidence>
<protein>
    <submittedName>
        <fullName evidence="11">FtsQ-type POTRA domain-containing protein</fullName>
    </submittedName>
</protein>
<evidence type="ECO:0000256" key="3">
    <source>
        <dbReference type="ARBA" id="ARBA00022618"/>
    </source>
</evidence>
<feature type="region of interest" description="Disordered" evidence="8">
    <location>
        <begin position="1"/>
        <end position="54"/>
    </location>
</feature>
<keyword evidence="6 9" id="KW-0472">Membrane</keyword>
<keyword evidence="7" id="KW-0131">Cell cycle</keyword>
<dbReference type="Pfam" id="PF08478">
    <property type="entry name" value="POTRA_1"/>
    <property type="match status" value="1"/>
</dbReference>
<dbReference type="InterPro" id="IPR013685">
    <property type="entry name" value="POTRA_FtsQ_type"/>
</dbReference>
<feature type="compositionally biased region" description="Basic residues" evidence="8">
    <location>
        <begin position="19"/>
        <end position="36"/>
    </location>
</feature>
<feature type="compositionally biased region" description="Low complexity" evidence="8">
    <location>
        <begin position="1"/>
        <end position="18"/>
    </location>
</feature>
<comment type="subcellular location">
    <subcellularLocation>
        <location evidence="1">Membrane</location>
    </subcellularLocation>
</comment>
<evidence type="ECO:0000256" key="7">
    <source>
        <dbReference type="ARBA" id="ARBA00023306"/>
    </source>
</evidence>
<accession>A0ABP7A7F2</accession>
<dbReference type="Pfam" id="PF03799">
    <property type="entry name" value="FtsQ_DivIB_C"/>
    <property type="match status" value="1"/>
</dbReference>
<comment type="caution">
    <text evidence="11">The sequence shown here is derived from an EMBL/GenBank/DDBJ whole genome shotgun (WGS) entry which is preliminary data.</text>
</comment>
<dbReference type="InterPro" id="IPR034746">
    <property type="entry name" value="POTRA"/>
</dbReference>
<organism evidence="11 12">
    <name type="scientific">Kineosporia mesophila</name>
    <dbReference type="NCBI Taxonomy" id="566012"/>
    <lineage>
        <taxon>Bacteria</taxon>
        <taxon>Bacillati</taxon>
        <taxon>Actinomycetota</taxon>
        <taxon>Actinomycetes</taxon>
        <taxon>Kineosporiales</taxon>
        <taxon>Kineosporiaceae</taxon>
        <taxon>Kineosporia</taxon>
    </lineage>
</organism>
<dbReference type="PANTHER" id="PTHR37820:SF1">
    <property type="entry name" value="CELL DIVISION PROTEIN FTSQ"/>
    <property type="match status" value="1"/>
</dbReference>
<evidence type="ECO:0000256" key="5">
    <source>
        <dbReference type="ARBA" id="ARBA00022989"/>
    </source>
</evidence>
<keyword evidence="5 9" id="KW-1133">Transmembrane helix</keyword>
<dbReference type="PANTHER" id="PTHR37820">
    <property type="entry name" value="CELL DIVISION PROTEIN DIVIB"/>
    <property type="match status" value="1"/>
</dbReference>
<dbReference type="InterPro" id="IPR005548">
    <property type="entry name" value="Cell_div_FtsQ/DivIB_C"/>
</dbReference>
<evidence type="ECO:0000256" key="4">
    <source>
        <dbReference type="ARBA" id="ARBA00022692"/>
    </source>
</evidence>
<dbReference type="PROSITE" id="PS51779">
    <property type="entry name" value="POTRA"/>
    <property type="match status" value="1"/>
</dbReference>
<proteinExistence type="predicted"/>
<evidence type="ECO:0000256" key="6">
    <source>
        <dbReference type="ARBA" id="ARBA00023136"/>
    </source>
</evidence>
<name>A0ABP7A7F2_9ACTN</name>
<evidence type="ECO:0000256" key="8">
    <source>
        <dbReference type="SAM" id="MobiDB-lite"/>
    </source>
</evidence>
<reference evidence="12" key="1">
    <citation type="journal article" date="2019" name="Int. J. Syst. Evol. Microbiol.">
        <title>The Global Catalogue of Microorganisms (GCM) 10K type strain sequencing project: providing services to taxonomists for standard genome sequencing and annotation.</title>
        <authorList>
            <consortium name="The Broad Institute Genomics Platform"/>
            <consortium name="The Broad Institute Genome Sequencing Center for Infectious Disease"/>
            <person name="Wu L."/>
            <person name="Ma J."/>
        </authorList>
    </citation>
    <scope>NUCLEOTIDE SEQUENCE [LARGE SCALE GENOMIC DNA]</scope>
    <source>
        <strain evidence="12">JCM 16902</strain>
    </source>
</reference>